<dbReference type="SMART" id="SM01152">
    <property type="entry name" value="DUF167"/>
    <property type="match status" value="1"/>
</dbReference>
<dbReference type="AlphaFoldDB" id="A0A3A8BAX4"/>
<dbReference type="Gene3D" id="3.30.1200.10">
    <property type="entry name" value="YggU-like"/>
    <property type="match status" value="1"/>
</dbReference>
<gene>
    <name evidence="3" type="ORF">D6850_02380</name>
</gene>
<organism evidence="3 4">
    <name type="scientific">Roseovarius spongiae</name>
    <dbReference type="NCBI Taxonomy" id="2320272"/>
    <lineage>
        <taxon>Bacteria</taxon>
        <taxon>Pseudomonadati</taxon>
        <taxon>Pseudomonadota</taxon>
        <taxon>Alphaproteobacteria</taxon>
        <taxon>Rhodobacterales</taxon>
        <taxon>Roseobacteraceae</taxon>
        <taxon>Roseovarius</taxon>
    </lineage>
</organism>
<comment type="caution">
    <text evidence="3">The sequence shown here is derived from an EMBL/GenBank/DDBJ whole genome shotgun (WGS) entry which is preliminary data.</text>
</comment>
<reference evidence="3 4" key="1">
    <citation type="submission" date="2018-09" db="EMBL/GenBank/DDBJ databases">
        <title>Roseovarius spongiae sp. nov., isolated from a marine sponge.</title>
        <authorList>
            <person name="Zhuang L."/>
            <person name="Luo L."/>
        </authorList>
    </citation>
    <scope>NUCLEOTIDE SEQUENCE [LARGE SCALE GENOMIC DNA]</scope>
    <source>
        <strain evidence="3 4">HN-E21</strain>
    </source>
</reference>
<dbReference type="InterPro" id="IPR003746">
    <property type="entry name" value="DUF167"/>
</dbReference>
<dbReference type="InterPro" id="IPR036591">
    <property type="entry name" value="YggU-like_sf"/>
</dbReference>
<protein>
    <recommendedName>
        <fullName evidence="2">UPF0235 protein D6850_02380</fullName>
    </recommendedName>
</protein>
<evidence type="ECO:0000313" key="4">
    <source>
        <dbReference type="Proteomes" id="UP000281128"/>
    </source>
</evidence>
<name>A0A3A8BAX4_9RHOB</name>
<dbReference type="SUPFAM" id="SSF69786">
    <property type="entry name" value="YggU-like"/>
    <property type="match status" value="1"/>
</dbReference>
<dbReference type="EMBL" id="RAPE01000001">
    <property type="protein sequence ID" value="RKF16422.1"/>
    <property type="molecule type" value="Genomic_DNA"/>
</dbReference>
<evidence type="ECO:0000256" key="1">
    <source>
        <dbReference type="ARBA" id="ARBA00010364"/>
    </source>
</evidence>
<dbReference type="PANTHER" id="PTHR13420:SF7">
    <property type="entry name" value="UPF0235 PROTEIN C15ORF40"/>
    <property type="match status" value="1"/>
</dbReference>
<dbReference type="NCBIfam" id="TIGR00251">
    <property type="entry name" value="DUF167 family protein"/>
    <property type="match status" value="1"/>
</dbReference>
<dbReference type="RefSeq" id="WP_121163457.1">
    <property type="nucleotide sequence ID" value="NZ_RAPE01000001.1"/>
</dbReference>
<keyword evidence="4" id="KW-1185">Reference proteome</keyword>
<sequence length="84" mass="8872">MDLPDLSHLAEPGARIALRATAGAARDRVTQEGGQLGIAVTAAPERGKANEAICKLLARALGVPKSRLTLLRGQTGRDKVFRLD</sequence>
<evidence type="ECO:0000256" key="2">
    <source>
        <dbReference type="HAMAP-Rule" id="MF_00634"/>
    </source>
</evidence>
<dbReference type="OrthoDB" id="3176309at2"/>
<dbReference type="GO" id="GO:0005737">
    <property type="term" value="C:cytoplasm"/>
    <property type="evidence" value="ECO:0007669"/>
    <property type="project" value="TreeGrafter"/>
</dbReference>
<proteinExistence type="inferred from homology"/>
<dbReference type="PANTHER" id="PTHR13420">
    <property type="entry name" value="UPF0235 PROTEIN C15ORF40"/>
    <property type="match status" value="1"/>
</dbReference>
<evidence type="ECO:0000313" key="3">
    <source>
        <dbReference type="EMBL" id="RKF16422.1"/>
    </source>
</evidence>
<dbReference type="Proteomes" id="UP000281128">
    <property type="component" value="Unassembled WGS sequence"/>
</dbReference>
<accession>A0A3A8BAX4</accession>
<dbReference type="HAMAP" id="MF_00634">
    <property type="entry name" value="UPF0235"/>
    <property type="match status" value="1"/>
</dbReference>
<comment type="similarity">
    <text evidence="1 2">Belongs to the UPF0235 family.</text>
</comment>
<dbReference type="Pfam" id="PF02594">
    <property type="entry name" value="DUF167"/>
    <property type="match status" value="1"/>
</dbReference>